<comment type="caution">
    <text evidence="3">The sequence shown here is derived from an EMBL/GenBank/DDBJ whole genome shotgun (WGS) entry which is preliminary data.</text>
</comment>
<dbReference type="PANTHER" id="PTHR37293">
    <property type="entry name" value="PHAGE REPLICATION PROTEIN-RELATED"/>
    <property type="match status" value="1"/>
</dbReference>
<dbReference type="InterPro" id="IPR006343">
    <property type="entry name" value="DnaB/C_C"/>
</dbReference>
<sequence>MNYIKEINAFYIKMETEALSTGAVALWHALLHINNRAGWIKRFTVAAAVLCYKTGLSESGFRRARQELREKRLISFESRGTKAPVYEMISCVREEVGDGGYVVVEDHSGNKADMSNQRVVSKEVGCAGKVKVDAGGRESEDVVQEVGGNVNRAVTTVMVEDVAKDVNEDVNEDVTEVVNEVAAEVVGTLYKQNNTKQNINKTTTTSSNSRVVSFRSIEFYTEHFRAPSKYVHQQIMKWIEVMGDELVVQALQRTVENGKEWPYTVGILKRWHSEQLFTVEDVLQSEQAFRSSRQVPVTARNMSNYGEYRSSYKSTYQAPNVVPDWFRELKEKERRQEQERVCR</sequence>
<comment type="similarity">
    <text evidence="1">Belongs to the DnaB/DnaD family.</text>
</comment>
<keyword evidence="4" id="KW-1185">Reference proteome</keyword>
<feature type="domain" description="DnaB/C C-terminal" evidence="2">
    <location>
        <begin position="218"/>
        <end position="285"/>
    </location>
</feature>
<dbReference type="Gene3D" id="1.10.10.630">
    <property type="entry name" value="DnaD domain-like"/>
    <property type="match status" value="1"/>
</dbReference>
<reference evidence="3 4" key="1">
    <citation type="submission" date="2019-06" db="EMBL/GenBank/DDBJ databases">
        <title>Cerasibacillus sp. nov., isolated from maize field.</title>
        <authorList>
            <person name="Lin S.-Y."/>
            <person name="Tsai C.-F."/>
            <person name="Young C.-C."/>
        </authorList>
    </citation>
    <scope>NUCLEOTIDE SEQUENCE [LARGE SCALE GENOMIC DNA]</scope>
    <source>
        <strain evidence="3 4">CC-CFT480</strain>
    </source>
</reference>
<gene>
    <name evidence="3" type="ORF">FHP05_05280</name>
</gene>
<dbReference type="InterPro" id="IPR034829">
    <property type="entry name" value="DnaD-like_sf"/>
</dbReference>
<proteinExistence type="inferred from homology"/>
<evidence type="ECO:0000313" key="4">
    <source>
        <dbReference type="Proteomes" id="UP000321574"/>
    </source>
</evidence>
<organism evidence="3 4">
    <name type="scientific">Cerasibacillus terrae</name>
    <dbReference type="NCBI Taxonomy" id="2498845"/>
    <lineage>
        <taxon>Bacteria</taxon>
        <taxon>Bacillati</taxon>
        <taxon>Bacillota</taxon>
        <taxon>Bacilli</taxon>
        <taxon>Bacillales</taxon>
        <taxon>Bacillaceae</taxon>
        <taxon>Cerasibacillus</taxon>
    </lineage>
</organism>
<dbReference type="Proteomes" id="UP000321574">
    <property type="component" value="Unassembled WGS sequence"/>
</dbReference>
<dbReference type="InterPro" id="IPR053162">
    <property type="entry name" value="DnaD"/>
</dbReference>
<dbReference type="AlphaFoldDB" id="A0A5C8NZQ2"/>
<evidence type="ECO:0000313" key="3">
    <source>
        <dbReference type="EMBL" id="TXL66790.1"/>
    </source>
</evidence>
<dbReference type="SUPFAM" id="SSF158499">
    <property type="entry name" value="DnaD domain-like"/>
    <property type="match status" value="1"/>
</dbReference>
<accession>A0A5C8NZQ2</accession>
<dbReference type="OrthoDB" id="1047417at2"/>
<evidence type="ECO:0000259" key="2">
    <source>
        <dbReference type="Pfam" id="PF07261"/>
    </source>
</evidence>
<dbReference type="NCBIfam" id="TIGR01446">
    <property type="entry name" value="DnaD_dom"/>
    <property type="match status" value="1"/>
</dbReference>
<name>A0A5C8NZQ2_9BACI</name>
<dbReference type="RefSeq" id="WP_147666190.1">
    <property type="nucleotide sequence ID" value="NZ_VDUW01000002.1"/>
</dbReference>
<evidence type="ECO:0000256" key="1">
    <source>
        <dbReference type="ARBA" id="ARBA00093462"/>
    </source>
</evidence>
<dbReference type="Pfam" id="PF07261">
    <property type="entry name" value="DnaB_2"/>
    <property type="match status" value="1"/>
</dbReference>
<dbReference type="EMBL" id="VDUW01000002">
    <property type="protein sequence ID" value="TXL66790.1"/>
    <property type="molecule type" value="Genomic_DNA"/>
</dbReference>
<protein>
    <submittedName>
        <fullName evidence="3">DnaD domain protein</fullName>
    </submittedName>
</protein>
<dbReference type="PANTHER" id="PTHR37293:SF5">
    <property type="entry name" value="DNA REPLICATION PROTEIN"/>
    <property type="match status" value="1"/>
</dbReference>